<evidence type="ECO:0000256" key="3">
    <source>
        <dbReference type="ARBA" id="ARBA00022989"/>
    </source>
</evidence>
<dbReference type="FunFam" id="3.40.50.2300:FF:000024">
    <property type="entry name" value="Vomeronasal 2, receptor 73"/>
    <property type="match status" value="1"/>
</dbReference>
<keyword evidence="2" id="KW-0812">Transmembrane</keyword>
<protein>
    <recommendedName>
        <fullName evidence="7">Receptor ligand binding region domain-containing protein</fullName>
    </recommendedName>
</protein>
<dbReference type="GeneTree" id="ENSGT00950000182788"/>
<dbReference type="InterPro" id="IPR000068">
    <property type="entry name" value="GPCR_3_Ca_sens_rcpt-rel"/>
</dbReference>
<keyword evidence="3" id="KW-1133">Transmembrane helix</keyword>
<sequence length="537" mass="60527">MFAVSQVNKDLLLLPNITLGFHIYGHFQREIVISLNSLSMLSSQGQVVPGYKCDQQDTLLSVIGGLSAKSSRQIASLFNIFKIPQLGVGFEVSQQDRRAYPTFFRMNPKESPQYVGLVQLLLHFQWNWVGLLAPKDDRGERFVSTLTPMLQEKEICLAFTTMIKVDDFAITVKTLIHIFQTCSTEVFILFADFGITFSVAMALHFSEKFIKVSLRKVCIYTSHWKLGMGQSEDKLQAKKLFHGVLQFRDHSGDNTEFSHFFLSLDPLNPQGDVFLPPWWEFIFGCKFHQSGKIPPKGGKQCTGSENLKNLPNYTFGRSMIGDSYNIYNAVHALAHALHATYGSRARPTMMRLGKRTSNVKSWQIVAYLSNVQFNNSAGEEVSFSEDGLGSARYDLLNWVVLPNQSFVPMKVGQVNPEALPGQDFTINSDGIIWATKTIPSARCGRKRCQAGERRRVPEGKPVCCYQCDTCPEGTISNQTGRAGTFEVDLLQSRKTFNKSICFCYCVIFDMIDTQSCLSVYRCVLTQLNFPRAKTKKN</sequence>
<evidence type="ECO:0000313" key="9">
    <source>
        <dbReference type="Proteomes" id="UP000694406"/>
    </source>
</evidence>
<organism evidence="8 9">
    <name type="scientific">Laticauda laticaudata</name>
    <name type="common">Blue-ringed sea krait</name>
    <name type="synonym">Blue-lipped sea krait</name>
    <dbReference type="NCBI Taxonomy" id="8630"/>
    <lineage>
        <taxon>Eukaryota</taxon>
        <taxon>Metazoa</taxon>
        <taxon>Chordata</taxon>
        <taxon>Craniata</taxon>
        <taxon>Vertebrata</taxon>
        <taxon>Euteleostomi</taxon>
        <taxon>Lepidosauria</taxon>
        <taxon>Squamata</taxon>
        <taxon>Bifurcata</taxon>
        <taxon>Unidentata</taxon>
        <taxon>Episquamata</taxon>
        <taxon>Toxicofera</taxon>
        <taxon>Serpentes</taxon>
        <taxon>Colubroidea</taxon>
        <taxon>Elapidae</taxon>
        <taxon>Laticaudinae</taxon>
        <taxon>Laticauda</taxon>
    </lineage>
</organism>
<comment type="subcellular location">
    <subcellularLocation>
        <location evidence="1">Membrane</location>
        <topology evidence="1">Multi-pass membrane protein</topology>
    </subcellularLocation>
</comment>
<dbReference type="InterPro" id="IPR028082">
    <property type="entry name" value="Peripla_BP_I"/>
</dbReference>
<evidence type="ECO:0000256" key="5">
    <source>
        <dbReference type="ARBA" id="ARBA00023170"/>
    </source>
</evidence>
<dbReference type="Gene3D" id="3.40.50.2300">
    <property type="match status" value="2"/>
</dbReference>
<dbReference type="PRINTS" id="PR01535">
    <property type="entry name" value="VOMERONASL2R"/>
</dbReference>
<proteinExistence type="predicted"/>
<dbReference type="GO" id="GO:0005886">
    <property type="term" value="C:plasma membrane"/>
    <property type="evidence" value="ECO:0007669"/>
    <property type="project" value="TreeGrafter"/>
</dbReference>
<dbReference type="GO" id="GO:0004930">
    <property type="term" value="F:G protein-coupled receptor activity"/>
    <property type="evidence" value="ECO:0007669"/>
    <property type="project" value="InterPro"/>
</dbReference>
<dbReference type="InterPro" id="IPR000337">
    <property type="entry name" value="GPCR_3"/>
</dbReference>
<evidence type="ECO:0000256" key="2">
    <source>
        <dbReference type="ARBA" id="ARBA00022692"/>
    </source>
</evidence>
<keyword evidence="9" id="KW-1185">Reference proteome</keyword>
<dbReference type="PANTHER" id="PTHR24061:SF599">
    <property type="entry name" value="G-PROTEIN COUPLED RECEPTORS FAMILY 3 PROFILE DOMAIN-CONTAINING PROTEIN"/>
    <property type="match status" value="1"/>
</dbReference>
<evidence type="ECO:0000256" key="6">
    <source>
        <dbReference type="ARBA" id="ARBA00023180"/>
    </source>
</evidence>
<reference evidence="8" key="1">
    <citation type="submission" date="2025-08" db="UniProtKB">
        <authorList>
            <consortium name="Ensembl"/>
        </authorList>
    </citation>
    <scope>IDENTIFICATION</scope>
</reference>
<dbReference type="Pfam" id="PF01094">
    <property type="entry name" value="ANF_receptor"/>
    <property type="match status" value="1"/>
</dbReference>
<keyword evidence="4" id="KW-0472">Membrane</keyword>
<reference evidence="8" key="2">
    <citation type="submission" date="2025-09" db="UniProtKB">
        <authorList>
            <consortium name="Ensembl"/>
        </authorList>
    </citation>
    <scope>IDENTIFICATION</scope>
</reference>
<dbReference type="InterPro" id="IPR001828">
    <property type="entry name" value="ANF_lig-bd_rcpt"/>
</dbReference>
<dbReference type="AlphaFoldDB" id="A0A8C5S2Y1"/>
<dbReference type="PRINTS" id="PR00248">
    <property type="entry name" value="GPCRMGR"/>
</dbReference>
<name>A0A8C5S2Y1_LATLA</name>
<dbReference type="SUPFAM" id="SSF53822">
    <property type="entry name" value="Periplasmic binding protein-like I"/>
    <property type="match status" value="1"/>
</dbReference>
<keyword evidence="5" id="KW-0675">Receptor</keyword>
<dbReference type="Ensembl" id="ENSLLTT00000011905.1">
    <property type="protein sequence ID" value="ENSLLTP00000011450.1"/>
    <property type="gene ID" value="ENSLLTG00000008823.1"/>
</dbReference>
<keyword evidence="6" id="KW-0325">Glycoprotein</keyword>
<evidence type="ECO:0000256" key="1">
    <source>
        <dbReference type="ARBA" id="ARBA00004141"/>
    </source>
</evidence>
<evidence type="ECO:0000259" key="7">
    <source>
        <dbReference type="Pfam" id="PF01094"/>
    </source>
</evidence>
<dbReference type="InterPro" id="IPR004073">
    <property type="entry name" value="GPCR_3_vmron_rcpt_2"/>
</dbReference>
<accession>A0A8C5S2Y1</accession>
<evidence type="ECO:0000313" key="8">
    <source>
        <dbReference type="Ensembl" id="ENSLLTP00000011450.1"/>
    </source>
</evidence>
<dbReference type="Proteomes" id="UP000694406">
    <property type="component" value="Unplaced"/>
</dbReference>
<evidence type="ECO:0000256" key="4">
    <source>
        <dbReference type="ARBA" id="ARBA00023136"/>
    </source>
</evidence>
<feature type="domain" description="Receptor ligand binding region" evidence="7">
    <location>
        <begin position="2"/>
        <end position="399"/>
    </location>
</feature>
<dbReference type="PANTHER" id="PTHR24061">
    <property type="entry name" value="CALCIUM-SENSING RECEPTOR-RELATED"/>
    <property type="match status" value="1"/>
</dbReference>